<evidence type="ECO:0000256" key="2">
    <source>
        <dbReference type="SAM" id="Phobius"/>
    </source>
</evidence>
<feature type="region of interest" description="Disordered" evidence="1">
    <location>
        <begin position="387"/>
        <end position="417"/>
    </location>
</feature>
<sequence length="479" mass="50698">MGILKLACTVSNSNFVWGLTITNNYSTPYFAFTSERYYAIVKSNANPTRNVSDLTWSLISAISIDVIRPISATDSEHYCAVNSNGVFTVFYTYIPFESYTSSISVPAGFRYDPSVPLSSASYNQTLQFGSGVWSGLTVDPAFVWPTYLCKPSLFYTGGNAGSTPSLVLAYFDSNLNEGISFASLNESTKTLSFVGSWASASSSPLLSIYPLTTVTTVAPVPRTFNVSEASSCYNAIFIYTGVVADTFYLICASMFSEPNPPNYSPTKLYTLANINTNGSSLPPGRLLADGLLSMTNWNFIIGSDGMGTAAIALLIGGGHTFILDMSGSGIGITSGPANITIPETLGTDPGPKSYSSSSSSSSSITVILGLFGGVLFLVGLAFHVRRKRNSRSQRGPTPTDQAMPLATTRQKEEVVSMPSAGTQYNVRPAHVPATGAPAVTSIGAGNADAGHFSVQQLQFSSHPQPNFVTTLGEDGADNP</sequence>
<keyword evidence="2" id="KW-0472">Membrane</keyword>
<gene>
    <name evidence="3" type="ORF">BGZ99_002223</name>
</gene>
<keyword evidence="2" id="KW-0812">Transmembrane</keyword>
<accession>A0A9P6UJ72</accession>
<evidence type="ECO:0008006" key="5">
    <source>
        <dbReference type="Google" id="ProtNLM"/>
    </source>
</evidence>
<keyword evidence="2" id="KW-1133">Transmembrane helix</keyword>
<dbReference type="OrthoDB" id="2444659at2759"/>
<evidence type="ECO:0000313" key="4">
    <source>
        <dbReference type="Proteomes" id="UP000738325"/>
    </source>
</evidence>
<comment type="caution">
    <text evidence="3">The sequence shown here is derived from an EMBL/GenBank/DDBJ whole genome shotgun (WGS) entry which is preliminary data.</text>
</comment>
<evidence type="ECO:0000313" key="3">
    <source>
        <dbReference type="EMBL" id="KAG0305013.1"/>
    </source>
</evidence>
<feature type="transmembrane region" description="Helical" evidence="2">
    <location>
        <begin position="364"/>
        <end position="384"/>
    </location>
</feature>
<keyword evidence="4" id="KW-1185">Reference proteome</keyword>
<name>A0A9P6UJ72_9FUNG</name>
<protein>
    <recommendedName>
        <fullName evidence="5">Transmembrane protein</fullName>
    </recommendedName>
</protein>
<dbReference type="AlphaFoldDB" id="A0A9P6UJ72"/>
<feature type="non-terminal residue" evidence="3">
    <location>
        <position position="1"/>
    </location>
</feature>
<dbReference type="Proteomes" id="UP000738325">
    <property type="component" value="Unassembled WGS sequence"/>
</dbReference>
<dbReference type="EMBL" id="JAAAIP010001636">
    <property type="protein sequence ID" value="KAG0305013.1"/>
    <property type="molecule type" value="Genomic_DNA"/>
</dbReference>
<evidence type="ECO:0000256" key="1">
    <source>
        <dbReference type="SAM" id="MobiDB-lite"/>
    </source>
</evidence>
<organism evidence="3 4">
    <name type="scientific">Dissophora globulifera</name>
    <dbReference type="NCBI Taxonomy" id="979702"/>
    <lineage>
        <taxon>Eukaryota</taxon>
        <taxon>Fungi</taxon>
        <taxon>Fungi incertae sedis</taxon>
        <taxon>Mucoromycota</taxon>
        <taxon>Mortierellomycotina</taxon>
        <taxon>Mortierellomycetes</taxon>
        <taxon>Mortierellales</taxon>
        <taxon>Mortierellaceae</taxon>
        <taxon>Dissophora</taxon>
    </lineage>
</organism>
<reference evidence="3" key="1">
    <citation type="journal article" date="2020" name="Fungal Divers.">
        <title>Resolving the Mortierellaceae phylogeny through synthesis of multi-gene phylogenetics and phylogenomics.</title>
        <authorList>
            <person name="Vandepol N."/>
            <person name="Liber J."/>
            <person name="Desiro A."/>
            <person name="Na H."/>
            <person name="Kennedy M."/>
            <person name="Barry K."/>
            <person name="Grigoriev I.V."/>
            <person name="Miller A.N."/>
            <person name="O'Donnell K."/>
            <person name="Stajich J.E."/>
            <person name="Bonito G."/>
        </authorList>
    </citation>
    <scope>NUCLEOTIDE SEQUENCE</scope>
    <source>
        <strain evidence="3">REB-010B</strain>
    </source>
</reference>
<proteinExistence type="predicted"/>